<sequence>MDKPYGLSLYKGRQPLAQKRESVRAKPSRERPDTDVSKMVRKLDSSGVWWVGRPMILGVMVLLLVLVVPTVKGEVLCYTCQECDEHDVMQTEQCSVECGIWYSSNGGVPTINRGCIEQTQEDDVIYDQCETDLCNTASVVRCVRCSTALTAECENVICPTSDDQCYLNPADGKRGCTSDPEYVVDCSGASCTECSPETGKPCNDVLTCEVCDTSVNPECLLQTCPKVTDQCYRYIDEQATLHLGCTSEEDFTISCEEEGANCRTCNSDLCNRDASFECYSCDDCPSIDAFLDSKVECNIHQKDQCYTVYDWSSKQTYRGCVSDEFPTTEFDSYDLCSDSTCNNQIFPNHLRCYQCDGCDAQISDADVNYCRNDQATGCFMLLVEFESGSKTVIRGCDTDPAFADCRINRNCETCTGDACNRAPQTAARLCYQCEGVEECERQTPATGCQNTAFTNQCYLYSDGAAGEELKKGCLLDLDETMAAACYDPTDTRCSICKDITCNRQHCVRCNTQTEGAACLLGDKSAPGLQYALCEGNCRVEIDADGHTVRGCAEDFPEPCGQGDDARCLETVQAGSNGGIFPANRRQCYQCEGDSCWTMPEPGTAHYCQLYRGSNDGCYIYNDGSTIVRGCTTDPGAKCLTEDGFNDQYCSIWMEDLGNDAAQQREPLTCYQDCPGVESGQMPTCPPVTCPPTTDRCFVSVSYSGVISRGCTSFDCPPDSRDCYTCKEANCNGAYSVCSKCDTSIDGDCTVGTEHGEVCEQSEGCFQYQGDDGKGIYGCAEKAPAICSNDADHCNFCQDTFCNAKAPILCFSCTDCRDVLTPIIQKTKLCGTEGDSCITALIDGRIDRDCRSDLPHPIEEYTVIEDCDTSNCNRLSITDWTSCYVCTGCNDVLGAEVTTELCLNPPTDECFTKRMDDGEVVRGCATEYGLVGCDSGLNCDVCLGENCNDRAVPQEFSCVQCDLSEDCAQYNVLSECPNTFGLLVDSCVTYTKQPEGVQKGCISTPDLYALCYGTDVCVVLEESMGNARPVQCIDCIESVECIRGEANELITNSYHHGSCVSFLDEQGTVVRGNIVNYPEFQNAPHYKECFEDGCNKGLFPEDRLLCYQCGGEECARLTQSGSSITPQPCLRYDKANAKCYTWYESASNAQRGCLLDDGDDSLCGGEGVQSCKTCSDSRCNELDYAAFSETNVCVKCTTNRGCQEDLAEEACTDGGGCYTFFSGSLVVAKGCVSELAESMEWYEECARGSESERCQQCYGDYCNRNKCYACNSGLGSATDCIEPRLGLTESATCRTDDGCVAFIDANGHTVRGCRDSFDDPIAECSEQNAATCQLCNGDHCNGALLGKDRIKCYQCSGTAGCLEPAPNSALYCAIYREGEESCYTYFQDERTVERGCTLQRPETCEHPCQKCNTTACNDQRPTMTNPLRCAQCSGDECPDIDATDPTEVKPCTEGLLFGRTDQCYTYFDPADGSVQQRGCLSDLAKSAGGSAIAAQCLDATDGSCKLCTDDGCNARSVTCFVCNTDTDPDCADLLTESSTYRQACGTGRCVSLLDGATTRKGCLEDFNEVDCALKGTCQIFEGTLSNSAIYPADRIRCYQCSGSGCEEVQSSTSSSTCQQYDPDDECYTYVTDTGETFRGCLSDTLTPDPCADQSDVCVKCSSEAGCNTEPAQRSNELVCAQCYNAVECGQTERYERCTKPVLLGRQDSCYVQSFNGELLARGCLSDAVGSLRDKCTAGGSSSECSVCLCDRCNGPPVECVSCEGEVGCGDVLGVGQSLVPCQTGSCVSLVKQLPNGATIIAKGCSEAYEQDTCRPANDASYQLCYSPGCNDVLFPPDRLKCFQCVGAGCSDPSLVPTICEPYSTNDKCYSFLDRQQKGCVGQLQDSAECNPADGRCFVCDSSDGCNDEPRPLECIDCSSRTDPSCVEPMTTFVKKKFCPIGGCVTFIDAHGFTVRGCAREYYLTPASCTGTTCQLCTNDDNCNSMLLPQNRLQCYQCSGSSCLDVSNQTPSICQQYSADDACYAYASSSTNIRRGCLSDLTSECPTDGCVTCSTGNGCNAYPPVVANPLTCHQCDGVNCADEQTGAGAMCPPVLLGRTDACYSWVEKYTVRRGCLSDADACNAMNPNCYICTDGRDCNAERYAVERHECIQCAELATDERCNWGFDRSAAEQCSSDTQQSSELGCYSCYISTLDPTERRLFHRGCVGEERQAQCEPETVNVCLGAGCNHRNERLQICAKCEDVDECESGRWVVEECRGVVPYDRRGCYLMRDARKRVTARGCAADLNDETWQLCSNVRDSSCLTCLGNECNHATIGMGRVSLLGTLAIAVLCWLLVGLGR</sequence>
<feature type="compositionally biased region" description="Basic and acidic residues" evidence="1">
    <location>
        <begin position="18"/>
        <end position="36"/>
    </location>
</feature>
<keyword evidence="2" id="KW-1133">Transmembrane helix</keyword>
<proteinExistence type="predicted"/>
<feature type="domain" description="DUF753" evidence="3">
    <location>
        <begin position="1595"/>
        <end position="1666"/>
    </location>
</feature>
<name>A0A6E8VV33_ANOCL</name>
<feature type="domain" description="DUF753" evidence="3">
    <location>
        <begin position="1105"/>
        <end position="1179"/>
    </location>
</feature>
<dbReference type="Proteomes" id="UP001105220">
    <property type="component" value="Unplaced"/>
</dbReference>
<feature type="domain" description="DUF753" evidence="3">
    <location>
        <begin position="1912"/>
        <end position="1982"/>
    </location>
</feature>
<dbReference type="Pfam" id="PF05444">
    <property type="entry name" value="DUF753"/>
    <property type="match status" value="9"/>
</dbReference>
<evidence type="ECO:0000256" key="2">
    <source>
        <dbReference type="SAM" id="Phobius"/>
    </source>
</evidence>
<feature type="domain" description="DUF753" evidence="3">
    <location>
        <begin position="1991"/>
        <end position="2058"/>
    </location>
</feature>
<feature type="region of interest" description="Disordered" evidence="1">
    <location>
        <begin position="1"/>
        <end position="36"/>
    </location>
</feature>
<accession>A0A6E8VV33</accession>
<feature type="domain" description="DUF753" evidence="3">
    <location>
        <begin position="1427"/>
        <end position="1512"/>
    </location>
</feature>
<reference key="1">
    <citation type="journal article" date="2019" name="Genes (Basel)">
        <title>A High-Quality De novo Genome Assembly from a Single Mosquito Using PacBio Sequencing.</title>
        <authorList>
            <person name="Kingan S.B."/>
            <person name="Heaton H."/>
            <person name="Cudini J."/>
            <person name="Lambert C.C."/>
            <person name="Baybayan P."/>
            <person name="Galvin B.D."/>
            <person name="Durbin R."/>
            <person name="Korlach J."/>
            <person name="Lawniczak M.K.N."/>
        </authorList>
    </citation>
    <scope>NUCLEOTIDE SEQUENCE [LARGE SCALE GENOMIC DNA]</scope>
    <source>
        <strain>Mali-NIH</strain>
    </source>
</reference>
<feature type="transmembrane region" description="Helical" evidence="2">
    <location>
        <begin position="47"/>
        <end position="68"/>
    </location>
</feature>
<evidence type="ECO:0000313" key="4">
    <source>
        <dbReference type="EnsemblMetazoa" id="ACON008117-PA"/>
    </source>
</evidence>
<evidence type="ECO:0000259" key="3">
    <source>
        <dbReference type="Pfam" id="PF05444"/>
    </source>
</evidence>
<reference evidence="4" key="2">
    <citation type="submission" date="2020-05" db="UniProtKB">
        <authorList>
            <consortium name="EnsemblMetazoa"/>
        </authorList>
    </citation>
    <scope>IDENTIFICATION</scope>
    <source>
        <strain evidence="4">Ngousso</strain>
    </source>
</reference>
<keyword evidence="2" id="KW-0472">Membrane</keyword>
<feature type="domain" description="DUF753" evidence="3">
    <location>
        <begin position="2236"/>
        <end position="2310"/>
    </location>
</feature>
<feature type="transmembrane region" description="Helical" evidence="2">
    <location>
        <begin position="2319"/>
        <end position="2337"/>
    </location>
</feature>
<dbReference type="EnsemblMetazoa" id="ACON008117-RA">
    <property type="protein sequence ID" value="ACON008117-PA"/>
    <property type="gene ID" value="ACON008117"/>
</dbReference>
<dbReference type="InterPro" id="IPR008472">
    <property type="entry name" value="DUF753"/>
</dbReference>
<feature type="domain" description="DUF753" evidence="3">
    <location>
        <begin position="1265"/>
        <end position="1340"/>
    </location>
</feature>
<dbReference type="VEuPathDB" id="VectorBase:ACON2_042304"/>
<feature type="domain" description="DUF753" evidence="3">
    <location>
        <begin position="2069"/>
        <end position="2137"/>
    </location>
</feature>
<dbReference type="VEuPathDB" id="VectorBase:ACMO_006802"/>
<feature type="domain" description="DUF753" evidence="3">
    <location>
        <begin position="430"/>
        <end position="502"/>
    </location>
</feature>
<dbReference type="PANTHER" id="PTHR21721:SF26">
    <property type="entry name" value="DUF753 DOMAIN-CONTAINING PROTEIN-RELATED"/>
    <property type="match status" value="1"/>
</dbReference>
<dbReference type="VEuPathDB" id="VectorBase:ACON008117"/>
<organism evidence="4 5">
    <name type="scientific">Anopheles coluzzii</name>
    <name type="common">African malaria mosquito</name>
    <dbReference type="NCBI Taxonomy" id="1518534"/>
    <lineage>
        <taxon>Eukaryota</taxon>
        <taxon>Metazoa</taxon>
        <taxon>Ecdysozoa</taxon>
        <taxon>Arthropoda</taxon>
        <taxon>Hexapoda</taxon>
        <taxon>Insecta</taxon>
        <taxon>Pterygota</taxon>
        <taxon>Neoptera</taxon>
        <taxon>Endopterygota</taxon>
        <taxon>Diptera</taxon>
        <taxon>Nematocera</taxon>
        <taxon>Culicoidea</taxon>
        <taxon>Culicidae</taxon>
        <taxon>Anophelinae</taxon>
        <taxon>Anopheles</taxon>
    </lineage>
</organism>
<keyword evidence="5" id="KW-1185">Reference proteome</keyword>
<evidence type="ECO:0000313" key="5">
    <source>
        <dbReference type="Proteomes" id="UP001105220"/>
    </source>
</evidence>
<keyword evidence="2" id="KW-0812">Transmembrane</keyword>
<evidence type="ECO:0000256" key="1">
    <source>
        <dbReference type="SAM" id="MobiDB-lite"/>
    </source>
</evidence>
<protein>
    <submittedName>
        <fullName evidence="4">DUF753 domain-containing protein</fullName>
    </submittedName>
</protein>
<dbReference type="PANTHER" id="PTHR21721">
    <property type="entry name" value="GH09876P-RELATED"/>
    <property type="match status" value="1"/>
</dbReference>
<dbReference type="VEuPathDB" id="VectorBase:ACMO_003342"/>